<dbReference type="EMBL" id="JABANM010024686">
    <property type="protein sequence ID" value="KAF4715819.1"/>
    <property type="molecule type" value="Genomic_DNA"/>
</dbReference>
<evidence type="ECO:0000313" key="1">
    <source>
        <dbReference type="EMBL" id="KAF4715819.1"/>
    </source>
</evidence>
<gene>
    <name evidence="1" type="ORF">FOZ62_015794</name>
</gene>
<feature type="non-terminal residue" evidence="1">
    <location>
        <position position="257"/>
    </location>
</feature>
<name>A0A7J6R4J3_PEROL</name>
<evidence type="ECO:0000313" key="2">
    <source>
        <dbReference type="Proteomes" id="UP000574390"/>
    </source>
</evidence>
<proteinExistence type="predicted"/>
<sequence>QRMSSTWRERVAAIEAVVDCVHELQGPTTLLIDNINGCRSWNNIADTFSGAILTKWEVYTRYVTKTVWIPRTGAPRWTDALARSIAGESPASTSPPPADRNLLDIVLDPRAITGHGDQRRITVDDAVSPEGERKRDEELNVKVVEIGPSSIQAEAIQADSDDEGAKSRHIADILTSGDCKETVRSLQAAESWITSSYSRNGQGLYVTGDSKVVLPESIVEEVILFHHATIGHAGSEAIIHMVELSFYHPRLRPITLS</sequence>
<organism evidence="1 2">
    <name type="scientific">Perkinsus olseni</name>
    <name type="common">Perkinsus atlanticus</name>
    <dbReference type="NCBI Taxonomy" id="32597"/>
    <lineage>
        <taxon>Eukaryota</taxon>
        <taxon>Sar</taxon>
        <taxon>Alveolata</taxon>
        <taxon>Perkinsozoa</taxon>
        <taxon>Perkinsea</taxon>
        <taxon>Perkinsida</taxon>
        <taxon>Perkinsidae</taxon>
        <taxon>Perkinsus</taxon>
    </lineage>
</organism>
<feature type="non-terminal residue" evidence="1">
    <location>
        <position position="1"/>
    </location>
</feature>
<dbReference type="AlphaFoldDB" id="A0A7J6R4J3"/>
<reference evidence="1 2" key="1">
    <citation type="submission" date="2020-04" db="EMBL/GenBank/DDBJ databases">
        <title>Perkinsus olseni comparative genomics.</title>
        <authorList>
            <person name="Bogema D.R."/>
        </authorList>
    </citation>
    <scope>NUCLEOTIDE SEQUENCE [LARGE SCALE GENOMIC DNA]</scope>
    <source>
        <strain evidence="1">ATCC PRA-205</strain>
    </source>
</reference>
<protein>
    <submittedName>
        <fullName evidence="1">Uncharacterized protein</fullName>
    </submittedName>
</protein>
<comment type="caution">
    <text evidence="1">The sequence shown here is derived from an EMBL/GenBank/DDBJ whole genome shotgun (WGS) entry which is preliminary data.</text>
</comment>
<accession>A0A7J6R4J3</accession>
<dbReference type="Proteomes" id="UP000574390">
    <property type="component" value="Unassembled WGS sequence"/>
</dbReference>